<proteinExistence type="predicted"/>
<feature type="region of interest" description="Disordered" evidence="2">
    <location>
        <begin position="344"/>
        <end position="372"/>
    </location>
</feature>
<dbReference type="EMBL" id="KB705642">
    <property type="protein sequence ID" value="EMR71472.1"/>
    <property type="molecule type" value="Genomic_DNA"/>
</dbReference>
<organism evidence="4 5">
    <name type="scientific">Eutypa lata (strain UCR-EL1)</name>
    <name type="common">Grapevine dieback disease fungus</name>
    <name type="synonym">Eutypa armeniacae</name>
    <dbReference type="NCBI Taxonomy" id="1287681"/>
    <lineage>
        <taxon>Eukaryota</taxon>
        <taxon>Fungi</taxon>
        <taxon>Dikarya</taxon>
        <taxon>Ascomycota</taxon>
        <taxon>Pezizomycotina</taxon>
        <taxon>Sordariomycetes</taxon>
        <taxon>Xylariomycetidae</taxon>
        <taxon>Xylariales</taxon>
        <taxon>Diatrypaceae</taxon>
        <taxon>Eutypa</taxon>
    </lineage>
</organism>
<evidence type="ECO:0000256" key="2">
    <source>
        <dbReference type="SAM" id="MobiDB-lite"/>
    </source>
</evidence>
<name>M7T4D1_EUTLA</name>
<evidence type="ECO:0000313" key="5">
    <source>
        <dbReference type="Proteomes" id="UP000012174"/>
    </source>
</evidence>
<gene>
    <name evidence="4" type="ORF">UCREL1_1487</name>
</gene>
<protein>
    <recommendedName>
        <fullName evidence="3">BTB domain-containing protein</fullName>
    </recommendedName>
</protein>
<keyword evidence="1" id="KW-0175">Coiled coil</keyword>
<dbReference type="Proteomes" id="UP000012174">
    <property type="component" value="Unassembled WGS sequence"/>
</dbReference>
<dbReference type="KEGG" id="ela:UCREL1_1487"/>
<dbReference type="AlphaFoldDB" id="M7T4D1"/>
<evidence type="ECO:0000313" key="4">
    <source>
        <dbReference type="EMBL" id="EMR71472.1"/>
    </source>
</evidence>
<evidence type="ECO:0000259" key="3">
    <source>
        <dbReference type="PROSITE" id="PS50097"/>
    </source>
</evidence>
<accession>M7T4D1</accession>
<reference evidence="5" key="1">
    <citation type="journal article" date="2013" name="Genome Announc.">
        <title>Draft genome sequence of the grapevine dieback fungus Eutypa lata UCR-EL1.</title>
        <authorList>
            <person name="Blanco-Ulate B."/>
            <person name="Rolshausen P.E."/>
            <person name="Cantu D."/>
        </authorList>
    </citation>
    <scope>NUCLEOTIDE SEQUENCE [LARGE SCALE GENOMIC DNA]</scope>
    <source>
        <strain evidence="5">UCR-EL1</strain>
    </source>
</reference>
<dbReference type="InterPro" id="IPR000210">
    <property type="entry name" value="BTB/POZ_dom"/>
</dbReference>
<dbReference type="HOGENOM" id="CLU_744003_0_0_1"/>
<evidence type="ECO:0000256" key="1">
    <source>
        <dbReference type="SAM" id="Coils"/>
    </source>
</evidence>
<feature type="coiled-coil region" evidence="1">
    <location>
        <begin position="296"/>
        <end position="323"/>
    </location>
</feature>
<dbReference type="PROSITE" id="PS50097">
    <property type="entry name" value="BTB"/>
    <property type="match status" value="1"/>
</dbReference>
<keyword evidence="5" id="KW-1185">Reference proteome</keyword>
<feature type="compositionally biased region" description="Basic and acidic residues" evidence="2">
    <location>
        <begin position="350"/>
        <end position="364"/>
    </location>
</feature>
<sequence length="372" mass="42377">MKVGLFQLRRTQAYGNLAMPTGEEAQRQYKNILHFDGKMDFDVNKDNSQQHLMTIYETDESASDDSTPTCSDNVCLQYMGSIVPYHSRLLKANSSALRKLVKKADLPTKEDGELPVLNIPAFKLCHSFEVFQGILEAIRTGTWSLQKGFEEEISFYTYVSLYLIGVHWEMEKLRKFAINCIGILPKYIMDKPNGLLTGAESVRQHLHMISLTRAIDLAYQYPRHSTLWKALYACGDELEPKLVESPNFNSWVDEFEEGKSYMRNICIRRRDAEREWERSMARRQQEQEAADAAVAARAVRAQKRAAEEAAATAKSQKQTAEEAAAVKAAKVAAANERLDALKRFSSLKRSSGERRGTPKLKRTDGYIMNEWE</sequence>
<feature type="domain" description="BTB" evidence="3">
    <location>
        <begin position="72"/>
        <end position="147"/>
    </location>
</feature>